<dbReference type="EMBL" id="DVND01000070">
    <property type="protein sequence ID" value="HIU48255.1"/>
    <property type="molecule type" value="Genomic_DNA"/>
</dbReference>
<evidence type="ECO:0000313" key="2">
    <source>
        <dbReference type="EMBL" id="HIU48255.1"/>
    </source>
</evidence>
<reference evidence="2" key="1">
    <citation type="submission" date="2020-10" db="EMBL/GenBank/DDBJ databases">
        <authorList>
            <person name="Gilroy R."/>
        </authorList>
    </citation>
    <scope>NUCLEOTIDE SEQUENCE</scope>
    <source>
        <strain evidence="2">ChiSjej4B22-9803</strain>
    </source>
</reference>
<keyword evidence="1" id="KW-0732">Signal</keyword>
<proteinExistence type="predicted"/>
<protein>
    <submittedName>
        <fullName evidence="2">Uncharacterized protein</fullName>
    </submittedName>
</protein>
<comment type="caution">
    <text evidence="2">The sequence shown here is derived from an EMBL/GenBank/DDBJ whole genome shotgun (WGS) entry which is preliminary data.</text>
</comment>
<accession>A0A9D1LUM4</accession>
<sequence>MESIRKTTALLLCAVFCFCGVAWNASAQETAADNRLKYDFIKNMGYLEGISISNEAAVSGKEFAKIMENAVGNSLIAVYPGLEQTEVLKSIDAVKVILDLAGYEPVLSISGGYPAGYADCAAKTGLTRGLSFSGGAPASMEFLSGLLYNAMDLPMVEMSYTDGAVSYEAGDETFGRSVLKLEKISGIVTANAYSGIDRGGVGEGNLCIDGVTYLCAGGFNGDHLLGYAVEAYRICDEKELRFAMPDKKSEILTIAAADVAGFSGGALRYYDGQRGKREVLSDAALVIKNGAVLGNYTQEEFMFEYGSVTLVRRSGAGSVDLVVIQAYSDFLVSHNDVNNRILYNKLDGKKLVLDENKHVVIRDTAGTVLAETDIKAYDVLSVADSSVSTEIIVSREILNPFVIMRTGEEENRQYICSADRRLPVGTAYLQYCNGTLPIVGSSVSVYLNAFGGAAYISAAGQTLQYGYLLRSGVNDLEEPFFKILTGDNEIAYFECADKVKVYDENGNERNVKREDIASRFLNYEGVVVYRANEEGELNYLASPLDEKGKEDQFYEAYAGNQVMYKSWAGCFGGQAYIDDRTYIFSIPENRVSNDQCEVLEKSDMVNGTMYDYTAYCMGNNDILATCVVITNYLHRFGEDGGYYIVTDIETGVANTGEIVQTLSCSNGEKSVKYRAEVMADGTTAFDRAQGICGTETLQVEKGDIIRCMVSKKTGLVETAYVLFDNDGVNPDYPEGQPGVFPTILGNAPQEGNISNPLTISGSSYASPQFNGYGTRYFYGWVYNKAGNYITVTNQDLSYERFENSSAFYIENHFVNIYDCTAVNYSDNGAVTVKAGGIGDIVSYMDGGDACSRVIMITKSQGDPVQMIVLNS</sequence>
<feature type="chain" id="PRO_5038427588" evidence="1">
    <location>
        <begin position="28"/>
        <end position="871"/>
    </location>
</feature>
<name>A0A9D1LUM4_9FIRM</name>
<dbReference type="Proteomes" id="UP000824111">
    <property type="component" value="Unassembled WGS sequence"/>
</dbReference>
<evidence type="ECO:0000313" key="3">
    <source>
        <dbReference type="Proteomes" id="UP000824111"/>
    </source>
</evidence>
<organism evidence="2 3">
    <name type="scientific">Candidatus Avimonoglobus intestinipullorum</name>
    <dbReference type="NCBI Taxonomy" id="2840699"/>
    <lineage>
        <taxon>Bacteria</taxon>
        <taxon>Bacillati</taxon>
        <taxon>Bacillota</taxon>
        <taxon>Clostridia</taxon>
        <taxon>Eubacteriales</taxon>
        <taxon>Candidatus Avimonoglobus</taxon>
    </lineage>
</organism>
<evidence type="ECO:0000256" key="1">
    <source>
        <dbReference type="SAM" id="SignalP"/>
    </source>
</evidence>
<gene>
    <name evidence="2" type="ORF">IAB04_02715</name>
</gene>
<dbReference type="AlphaFoldDB" id="A0A9D1LUM4"/>
<reference evidence="2" key="2">
    <citation type="journal article" date="2021" name="PeerJ">
        <title>Extensive microbial diversity within the chicken gut microbiome revealed by metagenomics and culture.</title>
        <authorList>
            <person name="Gilroy R."/>
            <person name="Ravi A."/>
            <person name="Getino M."/>
            <person name="Pursley I."/>
            <person name="Horton D.L."/>
            <person name="Alikhan N.F."/>
            <person name="Baker D."/>
            <person name="Gharbi K."/>
            <person name="Hall N."/>
            <person name="Watson M."/>
            <person name="Adriaenssens E.M."/>
            <person name="Foster-Nyarko E."/>
            <person name="Jarju S."/>
            <person name="Secka A."/>
            <person name="Antonio M."/>
            <person name="Oren A."/>
            <person name="Chaudhuri R.R."/>
            <person name="La Ragione R."/>
            <person name="Hildebrand F."/>
            <person name="Pallen M.J."/>
        </authorList>
    </citation>
    <scope>NUCLEOTIDE SEQUENCE</scope>
    <source>
        <strain evidence="2">ChiSjej4B22-9803</strain>
    </source>
</reference>
<feature type="signal peptide" evidence="1">
    <location>
        <begin position="1"/>
        <end position="27"/>
    </location>
</feature>